<name>A0A9P3HHX8_9FUNG</name>
<protein>
    <submittedName>
        <fullName evidence="2">Uncharacterized protein</fullName>
    </submittedName>
</protein>
<keyword evidence="3" id="KW-1185">Reference proteome</keyword>
<organism evidence="2 3">
    <name type="scientific">Entomortierella parvispora</name>
    <dbReference type="NCBI Taxonomy" id="205924"/>
    <lineage>
        <taxon>Eukaryota</taxon>
        <taxon>Fungi</taxon>
        <taxon>Fungi incertae sedis</taxon>
        <taxon>Mucoromycota</taxon>
        <taxon>Mortierellomycotina</taxon>
        <taxon>Mortierellomycetes</taxon>
        <taxon>Mortierellales</taxon>
        <taxon>Mortierellaceae</taxon>
        <taxon>Entomortierella</taxon>
    </lineage>
</organism>
<evidence type="ECO:0000256" key="1">
    <source>
        <dbReference type="SAM" id="SignalP"/>
    </source>
</evidence>
<reference evidence="2" key="1">
    <citation type="submission" date="2021-11" db="EMBL/GenBank/DDBJ databases">
        <authorList>
            <person name="Herlambang A."/>
            <person name="Guo Y."/>
            <person name="Takashima Y."/>
            <person name="Nishizawa T."/>
        </authorList>
    </citation>
    <scope>NUCLEOTIDE SEQUENCE</scope>
    <source>
        <strain evidence="2">E1425</strain>
    </source>
</reference>
<evidence type="ECO:0000313" key="3">
    <source>
        <dbReference type="Proteomes" id="UP000827284"/>
    </source>
</evidence>
<keyword evidence="1" id="KW-0732">Signal</keyword>
<accession>A0A9P3HHX8</accession>
<feature type="chain" id="PRO_5040205268" evidence="1">
    <location>
        <begin position="21"/>
        <end position="277"/>
    </location>
</feature>
<dbReference type="OrthoDB" id="2536450at2759"/>
<evidence type="ECO:0000313" key="2">
    <source>
        <dbReference type="EMBL" id="GJJ76947.1"/>
    </source>
</evidence>
<dbReference type="EMBL" id="BQFW01000013">
    <property type="protein sequence ID" value="GJJ76947.1"/>
    <property type="molecule type" value="Genomic_DNA"/>
</dbReference>
<comment type="caution">
    <text evidence="2">The sequence shown here is derived from an EMBL/GenBank/DDBJ whole genome shotgun (WGS) entry which is preliminary data.</text>
</comment>
<dbReference type="Proteomes" id="UP000827284">
    <property type="component" value="Unassembled WGS sequence"/>
</dbReference>
<feature type="signal peptide" evidence="1">
    <location>
        <begin position="1"/>
        <end position="20"/>
    </location>
</feature>
<proteinExistence type="predicted"/>
<dbReference type="AlphaFoldDB" id="A0A9P3HHX8"/>
<gene>
    <name evidence="2" type="ORF">EMPS_09306</name>
</gene>
<sequence length="277" mass="28913">MKSTFLSSTVAFFLLGTATTFLSTTTEAALDQCTLSLAGLLADPGLNQCLPLQQLSLLLTENITTTLVNTTATQFCAYPVCSQATVTLVENTITQNCVNATDPATSDLVYGAAQLYQPFKDGLCTRDVLNPPPSGNGTFCITELAGSLTAYMALHPSPLGIEIFANATVLQQYVAGMPTDLLCTPCNKAIINPLDNYIAQNKASLNAEVLRWADVIQTEVQIKCGPDFTNGVAPTNNNTSGSKSAALSAFSVSSSSSLIVAATAAVSMVMSAGALFI</sequence>
<reference evidence="2" key="2">
    <citation type="journal article" date="2022" name="Microbiol. Resour. Announc.">
        <title>Whole-Genome Sequence of Entomortierella parvispora E1425, a Mucoromycotan Fungus Associated with Burkholderiaceae-Related Endosymbiotic Bacteria.</title>
        <authorList>
            <person name="Herlambang A."/>
            <person name="Guo Y."/>
            <person name="Takashima Y."/>
            <person name="Narisawa K."/>
            <person name="Ohta H."/>
            <person name="Nishizawa T."/>
        </authorList>
    </citation>
    <scope>NUCLEOTIDE SEQUENCE</scope>
    <source>
        <strain evidence="2">E1425</strain>
    </source>
</reference>